<comment type="caution">
    <text evidence="6">Lacks conserved residue(s) required for the propagation of feature annotation.</text>
</comment>
<dbReference type="InterPro" id="IPR032816">
    <property type="entry name" value="VTT_dom"/>
</dbReference>
<comment type="subcellular location">
    <subcellularLocation>
        <location evidence="1 6">Cell membrane</location>
        <topology evidence="1 6">Multi-pass membrane protein</topology>
    </subcellularLocation>
</comment>
<evidence type="ECO:0000256" key="1">
    <source>
        <dbReference type="ARBA" id="ARBA00004651"/>
    </source>
</evidence>
<dbReference type="PANTHER" id="PTHR12677">
    <property type="entry name" value="GOLGI APPARATUS MEMBRANE PROTEIN TVP38-RELATED"/>
    <property type="match status" value="1"/>
</dbReference>
<name>A0A6I1FH71_9BACI</name>
<evidence type="ECO:0000313" key="9">
    <source>
        <dbReference type="Proteomes" id="UP000429595"/>
    </source>
</evidence>
<keyword evidence="5 6" id="KW-0472">Membrane</keyword>
<gene>
    <name evidence="8" type="ORF">F9802_07360</name>
</gene>
<dbReference type="RefSeq" id="WP_152150518.1">
    <property type="nucleotide sequence ID" value="NZ_WEIO01000003.1"/>
</dbReference>
<proteinExistence type="inferred from homology"/>
<reference evidence="8 9" key="1">
    <citation type="submission" date="2019-10" db="EMBL/GenBank/DDBJ databases">
        <title>Bacillus aerolatum sp. nov., isolated from bioaerosol of sport playgrounds.</title>
        <authorList>
            <person name="Chen P."/>
            <person name="Zhang G."/>
        </authorList>
    </citation>
    <scope>NUCLEOTIDE SEQUENCE [LARGE SCALE GENOMIC DNA]</scope>
    <source>
        <strain evidence="8 9">CX253</strain>
    </source>
</reference>
<dbReference type="EMBL" id="WEIO01000003">
    <property type="protein sequence ID" value="KAB7707555.1"/>
    <property type="molecule type" value="Genomic_DNA"/>
</dbReference>
<feature type="transmembrane region" description="Helical" evidence="6">
    <location>
        <begin position="99"/>
        <end position="123"/>
    </location>
</feature>
<comment type="caution">
    <text evidence="8">The sequence shown here is derived from an EMBL/GenBank/DDBJ whole genome shotgun (WGS) entry which is preliminary data.</text>
</comment>
<feature type="transmembrane region" description="Helical" evidence="6">
    <location>
        <begin position="15"/>
        <end position="37"/>
    </location>
</feature>
<evidence type="ECO:0000259" key="7">
    <source>
        <dbReference type="Pfam" id="PF09335"/>
    </source>
</evidence>
<feature type="transmembrane region" description="Helical" evidence="6">
    <location>
        <begin position="160"/>
        <end position="178"/>
    </location>
</feature>
<keyword evidence="3 6" id="KW-0812">Transmembrane</keyword>
<evidence type="ECO:0000313" key="8">
    <source>
        <dbReference type="EMBL" id="KAB7707555.1"/>
    </source>
</evidence>
<organism evidence="8 9">
    <name type="scientific">Bacillus aerolatus</name>
    <dbReference type="NCBI Taxonomy" id="2653354"/>
    <lineage>
        <taxon>Bacteria</taxon>
        <taxon>Bacillati</taxon>
        <taxon>Bacillota</taxon>
        <taxon>Bacilli</taxon>
        <taxon>Bacillales</taxon>
        <taxon>Bacillaceae</taxon>
        <taxon>Bacillus</taxon>
    </lineage>
</organism>
<protein>
    <recommendedName>
        <fullName evidence="6">TVP38/TMEM64 family membrane protein</fullName>
    </recommendedName>
</protein>
<dbReference type="GO" id="GO:0005886">
    <property type="term" value="C:plasma membrane"/>
    <property type="evidence" value="ECO:0007669"/>
    <property type="project" value="UniProtKB-SubCell"/>
</dbReference>
<dbReference type="InterPro" id="IPR015414">
    <property type="entry name" value="TMEM64"/>
</dbReference>
<sequence length="183" mass="20177">MENHLLQWLPAHPGLVFLISIILNIIIAISGVIPSAFLTAANITFFGFSTGLIVSIIGEAAGAVVSFILYRKGLHKLAPYVQTENKLLKKLKNTRGVEAVFLVLSLRILPFVPSGAVTLTAAFSKMNLLSFTIASTLGKIPSLFIEAYSVNHVLKLTIEWQVGILLSILFLFACYQVWKRRHK</sequence>
<keyword evidence="9" id="KW-1185">Reference proteome</keyword>
<keyword evidence="2 6" id="KW-1003">Cell membrane</keyword>
<evidence type="ECO:0000256" key="6">
    <source>
        <dbReference type="RuleBase" id="RU366058"/>
    </source>
</evidence>
<accession>A0A6I1FH71</accession>
<dbReference type="AlphaFoldDB" id="A0A6I1FH71"/>
<feature type="domain" description="VTT" evidence="7">
    <location>
        <begin position="33"/>
        <end position="150"/>
    </location>
</feature>
<feature type="transmembrane region" description="Helical" evidence="6">
    <location>
        <begin position="43"/>
        <end position="70"/>
    </location>
</feature>
<evidence type="ECO:0000256" key="2">
    <source>
        <dbReference type="ARBA" id="ARBA00022475"/>
    </source>
</evidence>
<dbReference type="Proteomes" id="UP000429595">
    <property type="component" value="Unassembled WGS sequence"/>
</dbReference>
<keyword evidence="4 6" id="KW-1133">Transmembrane helix</keyword>
<dbReference type="PANTHER" id="PTHR12677:SF55">
    <property type="entry name" value="UNDECAPRENYL PHOSPHATE TRANSPORTER SAOUHSC_00901-RELATED"/>
    <property type="match status" value="1"/>
</dbReference>
<evidence type="ECO:0000256" key="3">
    <source>
        <dbReference type="ARBA" id="ARBA00022692"/>
    </source>
</evidence>
<evidence type="ECO:0000256" key="5">
    <source>
        <dbReference type="ARBA" id="ARBA00023136"/>
    </source>
</evidence>
<evidence type="ECO:0000256" key="4">
    <source>
        <dbReference type="ARBA" id="ARBA00022989"/>
    </source>
</evidence>
<dbReference type="Pfam" id="PF09335">
    <property type="entry name" value="VTT_dom"/>
    <property type="match status" value="1"/>
</dbReference>
<comment type="similarity">
    <text evidence="6">Belongs to the TVP38/TMEM64 family.</text>
</comment>